<proteinExistence type="predicted"/>
<evidence type="ECO:0008006" key="3">
    <source>
        <dbReference type="Google" id="ProtNLM"/>
    </source>
</evidence>
<accession>A0ABX0U8U8</accession>
<keyword evidence="2" id="KW-1185">Reference proteome</keyword>
<name>A0ABX0U8U8_9FLAO</name>
<gene>
    <name evidence="1" type="ORF">FHR24_000799</name>
</gene>
<reference evidence="1 2" key="1">
    <citation type="submission" date="2020-03" db="EMBL/GenBank/DDBJ databases">
        <title>Genomic Encyclopedia of Type Strains, Phase IV (KMG-IV): sequencing the most valuable type-strain genomes for metagenomic binning, comparative biology and taxonomic classification.</title>
        <authorList>
            <person name="Goeker M."/>
        </authorList>
    </citation>
    <scope>NUCLEOTIDE SEQUENCE [LARGE SCALE GENOMIC DNA]</scope>
    <source>
        <strain evidence="1 2">DSM 101599</strain>
    </source>
</reference>
<dbReference type="InterPro" id="IPR045444">
    <property type="entry name" value="DUF6503"/>
</dbReference>
<evidence type="ECO:0000313" key="2">
    <source>
        <dbReference type="Proteomes" id="UP000745859"/>
    </source>
</evidence>
<organism evidence="1 2">
    <name type="scientific">Wenyingzhuangia heitensis</name>
    <dbReference type="NCBI Taxonomy" id="1487859"/>
    <lineage>
        <taxon>Bacteria</taxon>
        <taxon>Pseudomonadati</taxon>
        <taxon>Bacteroidota</taxon>
        <taxon>Flavobacteriia</taxon>
        <taxon>Flavobacteriales</taxon>
        <taxon>Flavobacteriaceae</taxon>
        <taxon>Wenyingzhuangia</taxon>
    </lineage>
</organism>
<dbReference type="Proteomes" id="UP000745859">
    <property type="component" value="Unassembled WGS sequence"/>
</dbReference>
<dbReference type="Pfam" id="PF20113">
    <property type="entry name" value="DUF6503"/>
    <property type="match status" value="1"/>
</dbReference>
<protein>
    <recommendedName>
        <fullName evidence="3">Deoxyribose-phosphate aldolase</fullName>
    </recommendedName>
</protein>
<dbReference type="RefSeq" id="WP_167184204.1">
    <property type="nucleotide sequence ID" value="NZ_JAASQL010000001.1"/>
</dbReference>
<evidence type="ECO:0000313" key="1">
    <source>
        <dbReference type="EMBL" id="NIJ44360.1"/>
    </source>
</evidence>
<comment type="caution">
    <text evidence="1">The sequence shown here is derived from an EMBL/GenBank/DDBJ whole genome shotgun (WGS) entry which is preliminary data.</text>
</comment>
<dbReference type="EMBL" id="JAASQL010000001">
    <property type="protein sequence ID" value="NIJ44360.1"/>
    <property type="molecule type" value="Genomic_DNA"/>
</dbReference>
<dbReference type="PROSITE" id="PS51257">
    <property type="entry name" value="PROKAR_LIPOPROTEIN"/>
    <property type="match status" value="1"/>
</dbReference>
<sequence length="252" mass="29138">MKFIKTLSITCLFITIIACQPKKQPQITNTPKNIKKGEEIVNKAIAAHGGDLYKTASYSFDFRGKEYSFTHKGDEFKYTLKNKEILDVLENGNFSRYQQGQLIELSPKKRNSYSAALNSVLYFSLLPYKLNDAAVHKTYIDTITIKNKKYHTVKVTFDENGGGEDHQDIFYYWINNQTNTVEYIAYKYEVNGGGIRFRSAYNTRNVDGILFQDYINYKAPFETKMTELPSLYETEQLKEVSRINITNITAIR</sequence>